<evidence type="ECO:0000259" key="3">
    <source>
        <dbReference type="PROSITE" id="PS50887"/>
    </source>
</evidence>
<dbReference type="NCBIfam" id="TIGR00254">
    <property type="entry name" value="GGDEF"/>
    <property type="match status" value="1"/>
</dbReference>
<feature type="domain" description="GGDEF" evidence="3">
    <location>
        <begin position="189"/>
        <end position="318"/>
    </location>
</feature>
<dbReference type="OrthoDB" id="9812260at2"/>
<organism evidence="4 5">
    <name type="scientific">Catenovulum maritimum</name>
    <dbReference type="NCBI Taxonomy" id="1513271"/>
    <lineage>
        <taxon>Bacteria</taxon>
        <taxon>Pseudomonadati</taxon>
        <taxon>Pseudomonadota</taxon>
        <taxon>Gammaproteobacteria</taxon>
        <taxon>Alteromonadales</taxon>
        <taxon>Alteromonadaceae</taxon>
        <taxon>Catenovulum</taxon>
    </lineage>
</organism>
<gene>
    <name evidence="4" type="ORF">XM47_10275</name>
</gene>
<dbReference type="EC" id="2.7.7.65" evidence="1"/>
<dbReference type="RefSeq" id="WP_048692244.1">
    <property type="nucleotide sequence ID" value="NZ_KQ130490.1"/>
</dbReference>
<dbReference type="AlphaFoldDB" id="A0A0J8JKT3"/>
<name>A0A0J8JKT3_9ALTE</name>
<dbReference type="CDD" id="cd01949">
    <property type="entry name" value="GGDEF"/>
    <property type="match status" value="1"/>
</dbReference>
<sequence length="340" mass="38523">MNWENIHQILEKMTSQTSVASLNAVGLNYCQKMLSQYDYRIYLNHHMHGCDELDIAYVNGSAKPEQSEIKIVKELSSGRSLMPYCFEEQGYQYICVLNDGYTLALFVFKTGVEANDVSRVGVLKTLVTIWSNQLKVLYFYQRDALTGLFNPNIFIDAISGNSFYSDSVLGDDNNLKPALERRDNMEAPSSHGVALIDIDDFKLVNNRFGHTIGDEVLIKLSKLLELSFRESDLICRYSGEEFAVLLRYVSKRTVEDVLERLRTRVEETHFPRIESITVSIGFTMTVPGILSSELIERATKAMRHGKETGKNKVISYDTMVKATGDSFGASRLEIGEIELF</sequence>
<dbReference type="PROSITE" id="PS50887">
    <property type="entry name" value="GGDEF"/>
    <property type="match status" value="1"/>
</dbReference>
<evidence type="ECO:0000313" key="4">
    <source>
        <dbReference type="EMBL" id="KMT65116.1"/>
    </source>
</evidence>
<dbReference type="SMART" id="SM00267">
    <property type="entry name" value="GGDEF"/>
    <property type="match status" value="1"/>
</dbReference>
<dbReference type="GO" id="GO:0043709">
    <property type="term" value="P:cell adhesion involved in single-species biofilm formation"/>
    <property type="evidence" value="ECO:0007669"/>
    <property type="project" value="TreeGrafter"/>
</dbReference>
<dbReference type="PANTHER" id="PTHR45138">
    <property type="entry name" value="REGULATORY COMPONENTS OF SENSORY TRANSDUCTION SYSTEM"/>
    <property type="match status" value="1"/>
</dbReference>
<dbReference type="EMBL" id="LAZL01000015">
    <property type="protein sequence ID" value="KMT65116.1"/>
    <property type="molecule type" value="Genomic_DNA"/>
</dbReference>
<accession>A0A0J8JKT3</accession>
<dbReference type="STRING" id="1513271.XM47_10275"/>
<evidence type="ECO:0000256" key="2">
    <source>
        <dbReference type="ARBA" id="ARBA00034247"/>
    </source>
</evidence>
<protein>
    <recommendedName>
        <fullName evidence="1">diguanylate cyclase</fullName>
        <ecNumber evidence="1">2.7.7.65</ecNumber>
    </recommendedName>
</protein>
<reference evidence="4 5" key="1">
    <citation type="submission" date="2015-04" db="EMBL/GenBank/DDBJ databases">
        <title>Draft Genome Sequence of the Novel Agar-Digesting Marine Bacterium Q1.</title>
        <authorList>
            <person name="Li Y."/>
            <person name="Li D."/>
            <person name="Chen G."/>
            <person name="Du Z."/>
        </authorList>
    </citation>
    <scope>NUCLEOTIDE SEQUENCE [LARGE SCALE GENOMIC DNA]</scope>
    <source>
        <strain evidence="4 5">Q1</strain>
    </source>
</reference>
<dbReference type="InterPro" id="IPR043128">
    <property type="entry name" value="Rev_trsase/Diguanyl_cyclase"/>
</dbReference>
<dbReference type="SUPFAM" id="SSF55073">
    <property type="entry name" value="Nucleotide cyclase"/>
    <property type="match status" value="1"/>
</dbReference>
<dbReference type="InterPro" id="IPR000160">
    <property type="entry name" value="GGDEF_dom"/>
</dbReference>
<dbReference type="Gene3D" id="3.30.70.270">
    <property type="match status" value="1"/>
</dbReference>
<evidence type="ECO:0000256" key="1">
    <source>
        <dbReference type="ARBA" id="ARBA00012528"/>
    </source>
</evidence>
<dbReference type="Pfam" id="PF00990">
    <property type="entry name" value="GGDEF"/>
    <property type="match status" value="1"/>
</dbReference>
<dbReference type="GO" id="GO:0052621">
    <property type="term" value="F:diguanylate cyclase activity"/>
    <property type="evidence" value="ECO:0007669"/>
    <property type="project" value="UniProtKB-EC"/>
</dbReference>
<dbReference type="PANTHER" id="PTHR45138:SF9">
    <property type="entry name" value="DIGUANYLATE CYCLASE DGCM-RELATED"/>
    <property type="match status" value="1"/>
</dbReference>
<dbReference type="Proteomes" id="UP000037600">
    <property type="component" value="Unassembled WGS sequence"/>
</dbReference>
<dbReference type="InterPro" id="IPR029787">
    <property type="entry name" value="Nucleotide_cyclase"/>
</dbReference>
<proteinExistence type="predicted"/>
<dbReference type="GO" id="GO:0005886">
    <property type="term" value="C:plasma membrane"/>
    <property type="evidence" value="ECO:0007669"/>
    <property type="project" value="TreeGrafter"/>
</dbReference>
<dbReference type="GO" id="GO:1902201">
    <property type="term" value="P:negative regulation of bacterial-type flagellum-dependent cell motility"/>
    <property type="evidence" value="ECO:0007669"/>
    <property type="project" value="TreeGrafter"/>
</dbReference>
<evidence type="ECO:0000313" key="5">
    <source>
        <dbReference type="Proteomes" id="UP000037600"/>
    </source>
</evidence>
<dbReference type="InterPro" id="IPR050469">
    <property type="entry name" value="Diguanylate_Cyclase"/>
</dbReference>
<comment type="caution">
    <text evidence="4">The sequence shown here is derived from an EMBL/GenBank/DDBJ whole genome shotgun (WGS) entry which is preliminary data.</text>
</comment>
<keyword evidence="5" id="KW-1185">Reference proteome</keyword>
<comment type="catalytic activity">
    <reaction evidence="2">
        <text>2 GTP = 3',3'-c-di-GMP + 2 diphosphate</text>
        <dbReference type="Rhea" id="RHEA:24898"/>
        <dbReference type="ChEBI" id="CHEBI:33019"/>
        <dbReference type="ChEBI" id="CHEBI:37565"/>
        <dbReference type="ChEBI" id="CHEBI:58805"/>
        <dbReference type="EC" id="2.7.7.65"/>
    </reaction>
</comment>